<dbReference type="SUPFAM" id="SSF46934">
    <property type="entry name" value="UBA-like"/>
    <property type="match status" value="1"/>
</dbReference>
<feature type="compositionally biased region" description="Low complexity" evidence="4">
    <location>
        <begin position="1911"/>
        <end position="1927"/>
    </location>
</feature>
<feature type="region of interest" description="Disordered" evidence="4">
    <location>
        <begin position="2955"/>
        <end position="2978"/>
    </location>
</feature>
<feature type="region of interest" description="Disordered" evidence="4">
    <location>
        <begin position="2125"/>
        <end position="2164"/>
    </location>
</feature>
<dbReference type="InterPro" id="IPR026847">
    <property type="entry name" value="VPS13"/>
</dbReference>
<feature type="region of interest" description="Disordered" evidence="4">
    <location>
        <begin position="872"/>
        <end position="895"/>
    </location>
</feature>
<dbReference type="Pfam" id="PF12624">
    <property type="entry name" value="VPS13_N"/>
    <property type="match status" value="1"/>
</dbReference>
<dbReference type="Pfam" id="PF25037">
    <property type="entry name" value="VPS13_C"/>
    <property type="match status" value="1"/>
</dbReference>
<dbReference type="InterPro" id="IPR056748">
    <property type="entry name" value="VPS13-like_C"/>
</dbReference>
<evidence type="ECO:0000313" key="7">
    <source>
        <dbReference type="Proteomes" id="UP001642483"/>
    </source>
</evidence>
<feature type="compositionally biased region" description="Polar residues" evidence="4">
    <location>
        <begin position="2792"/>
        <end position="2804"/>
    </location>
</feature>
<dbReference type="InterPro" id="IPR056747">
    <property type="entry name" value="VPS13-like_M"/>
</dbReference>
<feature type="domain" description="UBA" evidence="5">
    <location>
        <begin position="2982"/>
        <end position="3022"/>
    </location>
</feature>
<feature type="region of interest" description="Disordered" evidence="4">
    <location>
        <begin position="1153"/>
        <end position="1174"/>
    </location>
</feature>
<name>A0ABP0GGW2_CLALP</name>
<dbReference type="InterPro" id="IPR009060">
    <property type="entry name" value="UBA-like_sf"/>
</dbReference>
<evidence type="ECO:0000256" key="1">
    <source>
        <dbReference type="ARBA" id="ARBA00006545"/>
    </source>
</evidence>
<feature type="region of interest" description="Disordered" evidence="4">
    <location>
        <begin position="3980"/>
        <end position="4005"/>
    </location>
</feature>
<feature type="compositionally biased region" description="Polar residues" evidence="4">
    <location>
        <begin position="2963"/>
        <end position="2974"/>
    </location>
</feature>
<dbReference type="PROSITE" id="PS50231">
    <property type="entry name" value="RICIN_B_LECTIN"/>
    <property type="match status" value="1"/>
</dbReference>
<evidence type="ECO:0000256" key="3">
    <source>
        <dbReference type="ARBA" id="ARBA00023055"/>
    </source>
</evidence>
<feature type="compositionally biased region" description="Polar residues" evidence="4">
    <location>
        <begin position="1153"/>
        <end position="1172"/>
    </location>
</feature>
<keyword evidence="7" id="KW-1185">Reference proteome</keyword>
<feature type="region of interest" description="Disordered" evidence="4">
    <location>
        <begin position="1889"/>
        <end position="1931"/>
    </location>
</feature>
<dbReference type="InterPro" id="IPR015940">
    <property type="entry name" value="UBA"/>
</dbReference>
<dbReference type="Gene3D" id="1.10.8.10">
    <property type="entry name" value="DNA helicase RuvA subunit, C-terminal domain"/>
    <property type="match status" value="1"/>
</dbReference>
<proteinExistence type="inferred from homology"/>
<feature type="compositionally biased region" description="Low complexity" evidence="4">
    <location>
        <begin position="4225"/>
        <end position="4243"/>
    </location>
</feature>
<feature type="compositionally biased region" description="Basic and acidic residues" evidence="4">
    <location>
        <begin position="3990"/>
        <end position="4001"/>
    </location>
</feature>
<feature type="compositionally biased region" description="Acidic residues" evidence="4">
    <location>
        <begin position="522"/>
        <end position="535"/>
    </location>
</feature>
<evidence type="ECO:0000259" key="5">
    <source>
        <dbReference type="PROSITE" id="PS50030"/>
    </source>
</evidence>
<comment type="caution">
    <text evidence="6">The sequence shown here is derived from an EMBL/GenBank/DDBJ whole genome shotgun (WGS) entry which is preliminary data.</text>
</comment>
<feature type="region of interest" description="Disordered" evidence="4">
    <location>
        <begin position="4222"/>
        <end position="4243"/>
    </location>
</feature>
<dbReference type="PROSITE" id="PS50030">
    <property type="entry name" value="UBA"/>
    <property type="match status" value="1"/>
</dbReference>
<protein>
    <recommendedName>
        <fullName evidence="5">UBA domain-containing protein</fullName>
    </recommendedName>
</protein>
<reference evidence="6 7" key="1">
    <citation type="submission" date="2024-02" db="EMBL/GenBank/DDBJ databases">
        <authorList>
            <person name="Daric V."/>
            <person name="Darras S."/>
        </authorList>
    </citation>
    <scope>NUCLEOTIDE SEQUENCE [LARGE SCALE GENOMIC DNA]</scope>
</reference>
<dbReference type="Proteomes" id="UP001642483">
    <property type="component" value="Unassembled WGS sequence"/>
</dbReference>
<dbReference type="Pfam" id="PF25033">
    <property type="entry name" value="VPS13_M"/>
    <property type="match status" value="2"/>
</dbReference>
<keyword evidence="3" id="KW-0445">Lipid transport</keyword>
<organism evidence="6 7">
    <name type="scientific">Clavelina lepadiformis</name>
    <name type="common">Light-bulb sea squirt</name>
    <name type="synonym">Ascidia lepadiformis</name>
    <dbReference type="NCBI Taxonomy" id="159417"/>
    <lineage>
        <taxon>Eukaryota</taxon>
        <taxon>Metazoa</taxon>
        <taxon>Chordata</taxon>
        <taxon>Tunicata</taxon>
        <taxon>Ascidiacea</taxon>
        <taxon>Aplousobranchia</taxon>
        <taxon>Clavelinidae</taxon>
        <taxon>Clavelina</taxon>
    </lineage>
</organism>
<dbReference type="InterPro" id="IPR035992">
    <property type="entry name" value="Ricin_B-like_lectins"/>
</dbReference>
<keyword evidence="2" id="KW-0813">Transport</keyword>
<dbReference type="PANTHER" id="PTHR16166:SF141">
    <property type="entry name" value="INTERMEMBRANE LIPID TRANSFER PROTEIN VPS13D"/>
    <property type="match status" value="1"/>
</dbReference>
<feature type="region of interest" description="Disordered" evidence="4">
    <location>
        <begin position="2787"/>
        <end position="2806"/>
    </location>
</feature>
<dbReference type="SUPFAM" id="SSF50370">
    <property type="entry name" value="Ricin B-like lectins"/>
    <property type="match status" value="1"/>
</dbReference>
<evidence type="ECO:0000256" key="4">
    <source>
        <dbReference type="SAM" id="MobiDB-lite"/>
    </source>
</evidence>
<dbReference type="PANTHER" id="PTHR16166">
    <property type="entry name" value="VACUOLAR PROTEIN SORTING-ASSOCIATED PROTEIN VPS13"/>
    <property type="match status" value="1"/>
</dbReference>
<evidence type="ECO:0000256" key="2">
    <source>
        <dbReference type="ARBA" id="ARBA00022448"/>
    </source>
</evidence>
<feature type="region of interest" description="Disordered" evidence="4">
    <location>
        <begin position="466"/>
        <end position="540"/>
    </location>
</feature>
<comment type="similarity">
    <text evidence="1">Belongs to the VPS13 family.</text>
</comment>
<dbReference type="InterPro" id="IPR026854">
    <property type="entry name" value="VPS13_N"/>
</dbReference>
<evidence type="ECO:0000313" key="6">
    <source>
        <dbReference type="EMBL" id="CAK8690999.1"/>
    </source>
</evidence>
<accession>A0ABP0GGW2</accession>
<dbReference type="Pfam" id="PF25036">
    <property type="entry name" value="VPS13_VAB"/>
    <property type="match status" value="1"/>
</dbReference>
<dbReference type="EMBL" id="CAWYQH010000119">
    <property type="protein sequence ID" value="CAK8690999.1"/>
    <property type="molecule type" value="Genomic_DNA"/>
</dbReference>
<gene>
    <name evidence="6" type="ORF">CVLEPA_LOCUS23535</name>
</gene>
<feature type="region of interest" description="Disordered" evidence="4">
    <location>
        <begin position="2037"/>
        <end position="2059"/>
    </location>
</feature>
<dbReference type="InterPro" id="IPR009543">
    <property type="entry name" value="VPS13_VAB"/>
</dbReference>
<feature type="compositionally biased region" description="Low complexity" evidence="4">
    <location>
        <begin position="510"/>
        <end position="521"/>
    </location>
</feature>
<sequence>MLERFASQVLNRYIGQYVENFNAENLSIGIVQGAVELEGLHLRKDALREFDLPGVEVTWGYIGKISLRIPSYKSYSEPWIIDINKLYVIVSPSKNRHEEFDGEAERKCQEARKLKQLAELEEKWQATQGTSKSIYSIWHSYSSSIVTNIVENLQVRLFDLHIRFEDDVTLPGVFAFGIHIDVLSAQTTDENWVICKSLVMNLTCLYLVEFSTYQLQSVRNQHLQVQKVLRKNGKKMHLSEMSLYWDTQSNIFGNLPHDAIVDAMMRHSKEATEAENELNDKHQQNERENVHEYMLCPVSGEARFTRACSHLPLRSRKTPRLTLDLDLSSIPLQLNKPQYNQMLVLGAEVARWDTRKKNRVGRPAFTVTENPGMWWRWAMNTHIERIKQKRQRLTFSFMLKRAKSLTTYVKSYRQYLYSRYVKKTKTNIVPSILQELESEYTFDELRILRELVYQEIDEETRRRQEAEKLKLSKRSSKQGANGKSEQAKKGWGWGGWLGWRSKQPERSSPDATSSGESSAAATDEEEADENTDEEFSSTNDLSTLHESVYKNLNEDEFVEMFGDEFLDEDTTDTFLRRDTVLLKLNFILKSGTLKLTNNYVAQTSQTGLVSLEFNAVNLASEWRPRSGTHEIKIDLGGIVLKDLDQRNKHYCDIVKPCPPSRRRPTSPLNVTPPGTGLRLLGTDKLNNLLAGGQSKVDSSSFEQEETESPVFSVTYKKLPQTTSGQFSDSLKIVTAPLSLTFLPGILDRLKLFFKTPKLTNEMSSGVDSEMLTKAAKERYEVWMKRTQADVKNRVRKMMEGKEVVEVNRKRWAVSLDIFAPEITIPEDWSDPNCKVVVFNLGHMTFENHRKGELPFGKLDDVSNRMQAFSEDYDSDDDEFVTPAGTPPNESNLAEKSDYLQEEKVESTDVDGKLLDDKNDTFDQNMLSERMLREKMYESYHLHFADLQVQVTSNKRRWETPRPIGKSPLDLVERFSVDLLAEKRVVSTTDPRFPAVMLSGNLPHLMLHFSHEKVHTFMKCMEVLKREDLEKPSSSSPATILGAPKKSVMKKCQNAGSSENESLIKALSKQLTCDFLINEISVFLEDADKGVLSVLEVRRIQTRFTQRLFDTTAYLSIYSLLLVDLMQQLGSDYELLLASHLNVSMDVGSGNMLDSGSASPQLSSQTKAHTGSSLAAPVKRCTSEPTITRSHNLKSSATSTVLHTVAENLRQFAHYTDRYLNLSGGIFAEDVSEADIESHSSQLPASMFEYIITLEFKNLREGSPDLKELSVQNNATTSLDEAGPLNVINANFNNLDVVFNANTWVTILNFVHKLKPPTDPKLSPRNSRNFEPNKTLDDYQLKTASATTQLPSKEDGHDATKTRLSFNFKQLNVLLLRHVYGLDSTIGRKLATVTMQGTKIGAELGKVSEKGENSGDLDIHMNVTGSVASLQMQDLTPGSTGSNTPQALSVLSIGKHELAPGFAMEVNEETDADAIRVDGESDAFSLDFQRGAVIVTPPFDDQTRLASKSESCLPDKPSIDDGVWAGTSLSDSMMFNMETEDQKDNLNFVKGTESRLNVKLASACYIHSPRMIAELLALSDETGDIIRAQMTTATRQAYKDMARSIMDKVSDYGMAVLGKSMIMEESLLDELDSTPDITSQPTIVKSQKSVTNKARFCFLLQMQTPIVALPKVPGSFELLVANLGQITIQNDHDISSGLDPLDKLKIKVVNMNLRSHRQREEELAAKKSEKGNCKDKISNDQVTSGPSIMELKRDSLRFVNLTSNEEQLSNCQQLPSDVQIVHKTSLELSIIRKPYIPNPKSSLDTRKCCEKSSVQWCSERSSCSLFASHIGAISEMRMCVAVHAASPLTVTLSKSAYEQVLKTMDNISFGGDIDRIEGYESSTSISLNIEGRKPTHSVSAPALVGTPRSQNSSDSKTPRSSTSSHQSTPRPGMEHAIFEIPGLESMVPSHAWSQSTQNLPQRKYTPISAKFTVPCLIFQLSGDLSEGEQGIVKVTLQRFNGAYEKENRFGTSLDLSLGSLDIEDLLQEETSPIRHIVVSASPEEDADKKRKPPSKTDFLSTSCPSFLTSPHLTEESMSISLPTVQKTLSNPSASLSTNRRTVGVFRPYESFNLSAGAFGSISKTRRRKSHRISASSSKEESDIFPLKDPPTPPSSPANEEAVQKEDADNTLVRICAFLVDGKSDAYRNVYDRVNRRVDIDFNSLDCKVNPQTWVVLLDFFGIGTSPKKTYRLDAETEETFSWDKRMDVRSFYENQPDDFINSEIAFTVRSFSLTFNKPEYQLMKASVEGLQSNVQIRDGTLRVFGQLGNLSVSDLSPNGSLYRERFIFTGDKALDFDIRKYDEYDHHLLREFDISVKLRMSSIRYIHTQRFQNETVAYCQHFQQLQEVLGRMRAASVGQNVRTTSCRQARVLLNIEADAPIILIPESSHTDRLLVANLGHITVRNKFLTDGKPGTLSYNEGNTGMRENVERRRYDLANDATQSPSHSPRACLLDVIHVDLIDMDLFTATYTRKTPGTPSTGFSENTTLIFPSYTVTCHTRPLLKEKAKLELQMERNLEKEITHQGVPDTALSARLSSVYCSIDHTQYWLIRGVLDHNAGEAIPDFPQPTSFLQPSTLQTVLTGAVYTGLSMDFCLSNVSIELLEKHATGNEPRKSLGRLDFVKSLLSYRAHSNNMKTTNLSCEAFRADDTRFEAGFPAENGKIPSVFTTVLGVIEENNRSTSSKSSRLQFEIFQRSGPGLMEFTALLNNMRVYVIIDWLLAMNKYIIQNPDQNRCDSLRSKTAQLMHKHRQVDSGNQRSVDSSGQLEPEVRTTDIKLNFTNTEFVVVQDSSRLDSDAVILHSTAILRFSPDEGQMPKLSSRGPLSCSLQSLEVFSCQLDKEYETALSIIDPVNVNFEVRPVKQTDLLEDEIESNPALLDKNILEIHMTDLNMRVSYNDMMLFLDIFKSLPSQAGLDTTEKPHTSEINVTQSSSAPSRMRAVYQPTPDSVMRLTELGFSKNDVVHALTVNSGSVSEAGSWLMEHCTLEIPVELPDSSSKKQVPLSISRVNVNMDLVGICLIDDCAQDCDVPLTEIAVRNLRVRQAIGDDISRSPQDVFLGQTGSATFSLSGDYYNRMLSLWEPFLEPWRCNISWNHELARSSNTSGKWSVKLEASDRFDVSVTSTLIETVRKTFATWHQDYTDSSDPKMLRITRKRQPLVPYLLRNLTGTPLYFITQTAALRDINVLTNGGTSSNSKEWKEVLPGEECPFNFATIHEKQRHKRSETLTLHQINVRVDEWKTLQPVTVSKVGTYFRHAFKEIVKSSAVYEPLTPIRVVFHVTLEGNAQKVVTVRSALAVRSRVKIPVQLQLTAQSKAITTLPILEPDEIQYIPISLIQSSLKIRPHHNMSGSFEYSSSSITWQNVPVDKQEESCLVECTPCGSSGSTATKPFYFAVCIQRKLYPTYEEVCEILGQHGESEHRSESGWENYIPQLPGHTIIILPPVVISNLLPCELHYYVKNSNVEGTLKPGMDATPHAVHVFPINAAQPSLIVGCLPENFKNCRELVVPSMVKNFQMRMSLKDYRNETLVLNVRILWRLNCSVKISIMAGYWIVNRTGLPVVVKQDGCSNVAAGQYETHEVARSLQPLLFSYANRESPYLCTMRLGTQSRLDEVYASGVHLRGVPMFCERFSTDGGSCTRNLKMLTNDQTPNREFYIGISVQRGWGRYLHTHIVTVAPRFMLFNRTRSHRLSFAQRHTISYTADSAGTSFHLTIIPGSSCVFHWPRVDRDTLLCVKLADEPSCHWSGGFFIDKTNAFHVALRLTSGAHLQSVGQLHPLAPHCIFLNIEVTLVKATYCVSVSDADPNLVPPPLRVDNVSSAPIIFKQAGTDESYNTEVPAETQLAYACDEPCLPQMIECNVLGGSDQVKMDMTCVGLEKQLYYENYIYITLGSPPRLLSTMDHLSQGRVVLVLDVQGGQKSHYITLQPLRTGKRSQLWRMTSEGRIYHEGSSPPEKESASHENSRPRQQRSGLVLDIAEMAINQSRQLDQGILLALRQHDERRRSTQTWLFGDDGRLKCRHRNLCVQANTLTVGSPAVLASYDERRVCLPNELCSHHKLIPGSGMLSLKVIRDGPTRVLRIVDIRQKRAKVFAKEKDWTLLEYNAESSSKSAAGLGSKFSASMSMPKGVGISLISNAPEELLYLTMNGVHLNVSGSGAEQIFSLRVQKTQIDNQLLDGYPTVLLSPNQTSNSRASPSHRSSSTSLSSPIDPLISVTAVRQPSKSRMYEIYKSLEVSVGKLSIAIEERLMLKLLHFIGYGLALSQRDTELLTEAKMDLNLSISKINDENYTVAKRFYFDTLNLSVAAPSRLSVITASRLLPELKAIKRALTFPLVSFERAPVSIQAYHKRHLFETVEFVLADLSKHLRDQLMNQAAAILGSVDFLGNPIGLLSDVRSAVVSGLASGNIQNMVKHITHGLSDSTAKFTSTLSAGLGGISMDEEYEDKRRAIQANARSDGGSHVVAGLQGFMAGVIGGLTSVVTQPVKGAQSEGAKGFFTGIGKGLIGTVTKPVTGVLDFASESASAVRQMSMSSDRIVERARPVRCCHSFQGCLQLYSTSQALGQSFLYVLNKNDYSEHFYALAQVQQDDDMQVLITNKKIYVIEGNEPDLDHVKIAVDYPYLLNAQVRSDCHSSATSTSSHHTGFDRPMLELTIKSAPQFGQYAYNNAESSQMRYQVKKPKVACRNVTVAQRVCQQINYAKALASQQTETLQCDPDEEDAKDRAFDLEV</sequence>